<dbReference type="InterPro" id="IPR011182">
    <property type="entry name" value="L-Asp_DH"/>
</dbReference>
<dbReference type="SUPFAM" id="SSF51735">
    <property type="entry name" value="NAD(P)-binding Rossmann-fold domains"/>
    <property type="match status" value="1"/>
</dbReference>
<feature type="binding site" evidence="6">
    <location>
        <position position="124"/>
    </location>
    <ligand>
        <name>NAD(+)</name>
        <dbReference type="ChEBI" id="CHEBI:57540"/>
    </ligand>
</feature>
<dbReference type="InterPro" id="IPR022487">
    <property type="entry name" value="Asp_DH_arc"/>
</dbReference>
<dbReference type="RefSeq" id="WP_011695438.1">
    <property type="nucleotide sequence ID" value="NC_008553.1"/>
</dbReference>
<dbReference type="GO" id="GO:0050661">
    <property type="term" value="F:NADP binding"/>
    <property type="evidence" value="ECO:0007669"/>
    <property type="project" value="UniProtKB-UniRule"/>
</dbReference>
<dbReference type="HOGENOM" id="CLU_089550_0_0_2"/>
<dbReference type="KEGG" id="mtp:Mthe_0242"/>
<dbReference type="NCBIfam" id="NF009828">
    <property type="entry name" value="PRK13303.1-3"/>
    <property type="match status" value="1"/>
</dbReference>
<dbReference type="PIRSF" id="PIRSF005227">
    <property type="entry name" value="Asp_dh_NAD_syn"/>
    <property type="match status" value="1"/>
</dbReference>
<dbReference type="EC" id="1.4.1.21" evidence="6"/>
<feature type="active site" evidence="6">
    <location>
        <position position="220"/>
    </location>
</feature>
<dbReference type="UniPathway" id="UPA00253">
    <property type="reaction ID" value="UER00456"/>
</dbReference>
<feature type="binding site" evidence="6">
    <location>
        <position position="192"/>
    </location>
    <ligand>
        <name>NAD(+)</name>
        <dbReference type="ChEBI" id="CHEBI:57540"/>
    </ligand>
</feature>
<dbReference type="GO" id="GO:0016639">
    <property type="term" value="F:oxidoreductase activity, acting on the CH-NH2 group of donors, NAD or NADP as acceptor"/>
    <property type="evidence" value="ECO:0007669"/>
    <property type="project" value="UniProtKB-UniRule"/>
</dbReference>
<dbReference type="GO" id="GO:0033735">
    <property type="term" value="F:aspartate dehydrogenase [NAD(P)+] activity"/>
    <property type="evidence" value="ECO:0007669"/>
    <property type="project" value="UniProtKB-EC"/>
</dbReference>
<evidence type="ECO:0000313" key="9">
    <source>
        <dbReference type="EMBL" id="ABK14039.1"/>
    </source>
</evidence>
<evidence type="ECO:0000256" key="1">
    <source>
        <dbReference type="ARBA" id="ARBA00008331"/>
    </source>
</evidence>
<dbReference type="PANTHER" id="PTHR31873">
    <property type="entry name" value="L-ASPARTATE DEHYDROGENASE-RELATED"/>
    <property type="match status" value="1"/>
</dbReference>
<evidence type="ECO:0000256" key="4">
    <source>
        <dbReference type="ARBA" id="ARBA00023002"/>
    </source>
</evidence>
<keyword evidence="5 6" id="KW-0520">NAD</keyword>
<feature type="domain" description="Aspartate/homoserine dehydrogenase NAD-binding" evidence="8">
    <location>
        <begin position="9"/>
        <end position="121"/>
    </location>
</feature>
<comment type="similarity">
    <text evidence="1 6">Belongs to the L-aspartate dehydrogenase family.</text>
</comment>
<dbReference type="InterPro" id="IPR036291">
    <property type="entry name" value="NAD(P)-bd_dom_sf"/>
</dbReference>
<dbReference type="HAMAP" id="MF_01265">
    <property type="entry name" value="NadX"/>
    <property type="match status" value="1"/>
</dbReference>
<keyword evidence="10" id="KW-1185">Reference proteome</keyword>
<comment type="catalytic activity">
    <reaction evidence="6">
        <text>L-aspartate + NAD(+) + H2O = oxaloacetate + NH4(+) + NADH + H(+)</text>
        <dbReference type="Rhea" id="RHEA:11788"/>
        <dbReference type="ChEBI" id="CHEBI:15377"/>
        <dbReference type="ChEBI" id="CHEBI:15378"/>
        <dbReference type="ChEBI" id="CHEBI:16452"/>
        <dbReference type="ChEBI" id="CHEBI:28938"/>
        <dbReference type="ChEBI" id="CHEBI:29991"/>
        <dbReference type="ChEBI" id="CHEBI:57540"/>
        <dbReference type="ChEBI" id="CHEBI:57945"/>
        <dbReference type="EC" id="1.4.1.21"/>
    </reaction>
</comment>
<dbReference type="SUPFAM" id="SSF55347">
    <property type="entry name" value="Glyceraldehyde-3-phosphate dehydrogenase-like, C-terminal domain"/>
    <property type="match status" value="1"/>
</dbReference>
<dbReference type="OrthoDB" id="15415at2157"/>
<proteinExistence type="inferred from homology"/>
<evidence type="ECO:0000259" key="8">
    <source>
        <dbReference type="Pfam" id="PF03447"/>
    </source>
</evidence>
<organism evidence="9 10">
    <name type="scientific">Methanothrix thermoacetophila (strain DSM 6194 / JCM 14653 / NBRC 101360 / PT)</name>
    <name type="common">Methanosaeta thermophila</name>
    <dbReference type="NCBI Taxonomy" id="349307"/>
    <lineage>
        <taxon>Archaea</taxon>
        <taxon>Methanobacteriati</taxon>
        <taxon>Methanobacteriota</taxon>
        <taxon>Stenosarchaea group</taxon>
        <taxon>Methanomicrobia</taxon>
        <taxon>Methanotrichales</taxon>
        <taxon>Methanotrichaceae</taxon>
        <taxon>Methanothrix</taxon>
    </lineage>
</organism>
<dbReference type="GeneID" id="4462065"/>
<keyword evidence="4 6" id="KW-0560">Oxidoreductase</keyword>
<dbReference type="InterPro" id="IPR020626">
    <property type="entry name" value="Asp_DH_prok"/>
</dbReference>
<sequence>MPIKVGLVGCGAIGFEIASAIDRGDVNADLAAVFDRNPKNMNRLIEAMRNKPEVVELEELAELSDIVVEAASQAAVPQVAEAALKRGKDIMIMSVGALMDRELYRRICSMAESSGGRVYIPSGAITGLDGLKSASVGRLKRVVLTSTKPPASLEGAPYVVEKNMDLRSFREPTLIYEGPASEAVRAFPANVNVAATLSLTYGQDAWVRIVVDPKATVNVHEVVAEGDFGRMVTRVENVPSPRNPRTSYLAALSAIATLRNATLNVRIGT</sequence>
<dbReference type="STRING" id="349307.Mthe_0242"/>
<dbReference type="Proteomes" id="UP000000674">
    <property type="component" value="Chromosome"/>
</dbReference>
<evidence type="ECO:0000256" key="5">
    <source>
        <dbReference type="ARBA" id="ARBA00023027"/>
    </source>
</evidence>
<dbReference type="NCBIfam" id="TIGR03855">
    <property type="entry name" value="NAD_NadX"/>
    <property type="match status" value="1"/>
</dbReference>
<evidence type="ECO:0000256" key="2">
    <source>
        <dbReference type="ARBA" id="ARBA00022642"/>
    </source>
</evidence>
<dbReference type="Pfam" id="PF01958">
    <property type="entry name" value="Asp_DH_C"/>
    <property type="match status" value="1"/>
</dbReference>
<evidence type="ECO:0000256" key="6">
    <source>
        <dbReference type="HAMAP-Rule" id="MF_01265"/>
    </source>
</evidence>
<comment type="pathway">
    <text evidence="6">Cofactor biosynthesis; NAD(+) biosynthesis; iminoaspartate from L-aspartate (dehydrogenase route): step 1/1.</text>
</comment>
<dbReference type="InterPro" id="IPR002811">
    <property type="entry name" value="Asp_DH"/>
</dbReference>
<dbReference type="NCBIfam" id="NF009830">
    <property type="entry name" value="PRK13304.1"/>
    <property type="match status" value="1"/>
</dbReference>
<dbReference type="EMBL" id="CP000477">
    <property type="protein sequence ID" value="ABK14039.1"/>
    <property type="molecule type" value="Genomic_DNA"/>
</dbReference>
<feature type="domain" description="Aspartate dehydrogenase" evidence="7">
    <location>
        <begin position="170"/>
        <end position="255"/>
    </location>
</feature>
<dbReference type="InterPro" id="IPR005106">
    <property type="entry name" value="Asp/hSer_DH_NAD-bd"/>
</dbReference>
<evidence type="ECO:0000313" key="10">
    <source>
        <dbReference type="Proteomes" id="UP000000674"/>
    </source>
</evidence>
<reference evidence="9 10" key="1">
    <citation type="submission" date="2006-10" db="EMBL/GenBank/DDBJ databases">
        <title>Complete sequence of Methanosaeta thermophila PT.</title>
        <authorList>
            <consortium name="US DOE Joint Genome Institute"/>
            <person name="Copeland A."/>
            <person name="Lucas S."/>
            <person name="Lapidus A."/>
            <person name="Barry K."/>
            <person name="Detter J.C."/>
            <person name="Glavina del Rio T."/>
            <person name="Hammon N."/>
            <person name="Israni S."/>
            <person name="Pitluck S."/>
            <person name="Chain P."/>
            <person name="Malfatti S."/>
            <person name="Shin M."/>
            <person name="Vergez L."/>
            <person name="Schmutz J."/>
            <person name="Larimer F."/>
            <person name="Land M."/>
            <person name="Hauser L."/>
            <person name="Kyrpides N."/>
            <person name="Kim E."/>
            <person name="Smith K.S."/>
            <person name="Ingram-Smith C."/>
            <person name="Richardson P."/>
        </authorList>
    </citation>
    <scope>NUCLEOTIDE SEQUENCE [LARGE SCALE GENOMIC DNA]</scope>
    <source>
        <strain evidence="10">DSM 6194 / JCM 14653 / NBRC 101360 / PT</strain>
    </source>
</reference>
<protein>
    <recommendedName>
        <fullName evidence="6">L-aspartate dehydrogenase</fullName>
        <ecNumber evidence="6">1.4.1.21</ecNumber>
    </recommendedName>
</protein>
<keyword evidence="2 6" id="KW-0662">Pyridine nucleotide biosynthesis</keyword>
<dbReference type="PANTHER" id="PTHR31873:SF6">
    <property type="entry name" value="ASPARTATE DEHYDROGENASE DOMAIN-CONTAINING PROTEIN"/>
    <property type="match status" value="1"/>
</dbReference>
<dbReference type="Gene3D" id="3.30.360.10">
    <property type="entry name" value="Dihydrodipicolinate Reductase, domain 2"/>
    <property type="match status" value="1"/>
</dbReference>
<dbReference type="GO" id="GO:0009435">
    <property type="term" value="P:NAD+ biosynthetic process"/>
    <property type="evidence" value="ECO:0007669"/>
    <property type="project" value="UniProtKB-UniRule"/>
</dbReference>
<dbReference type="GO" id="GO:0051287">
    <property type="term" value="F:NAD binding"/>
    <property type="evidence" value="ECO:0007669"/>
    <property type="project" value="UniProtKB-UniRule"/>
</dbReference>
<comment type="catalytic activity">
    <reaction evidence="6">
        <text>L-aspartate + NADP(+) + H2O = oxaloacetate + NH4(+) + NADPH + H(+)</text>
        <dbReference type="Rhea" id="RHEA:11784"/>
        <dbReference type="ChEBI" id="CHEBI:15377"/>
        <dbReference type="ChEBI" id="CHEBI:15378"/>
        <dbReference type="ChEBI" id="CHEBI:16452"/>
        <dbReference type="ChEBI" id="CHEBI:28938"/>
        <dbReference type="ChEBI" id="CHEBI:29991"/>
        <dbReference type="ChEBI" id="CHEBI:57783"/>
        <dbReference type="ChEBI" id="CHEBI:58349"/>
        <dbReference type="EC" id="1.4.1.21"/>
    </reaction>
</comment>
<evidence type="ECO:0000256" key="3">
    <source>
        <dbReference type="ARBA" id="ARBA00022857"/>
    </source>
</evidence>
<gene>
    <name evidence="6" type="primary">nadX</name>
    <name evidence="9" type="ordered locus">Mthe_0242</name>
</gene>
<comment type="function">
    <text evidence="6">Specifically catalyzes the NAD or NADP-dependent dehydrogenation of L-aspartate to iminoaspartate.</text>
</comment>
<dbReference type="Gene3D" id="3.40.50.720">
    <property type="entry name" value="NAD(P)-binding Rossmann-like Domain"/>
    <property type="match status" value="1"/>
</dbReference>
<evidence type="ECO:0000259" key="7">
    <source>
        <dbReference type="Pfam" id="PF01958"/>
    </source>
</evidence>
<name>A0B5R5_METTP</name>
<comment type="miscellaneous">
    <text evidence="6">The iminoaspartate product is unstable in aqueous solution and can decompose to oxaloacetate and ammonia.</text>
</comment>
<accession>A0B5R5</accession>
<keyword evidence="3 6" id="KW-0521">NADP</keyword>
<dbReference type="AlphaFoldDB" id="A0B5R5"/>
<dbReference type="Pfam" id="PF03447">
    <property type="entry name" value="NAD_binding_3"/>
    <property type="match status" value="1"/>
</dbReference>